<gene>
    <name evidence="3" type="ORF">NCTC11842_04855</name>
</gene>
<evidence type="ECO:0000313" key="3">
    <source>
        <dbReference type="EMBL" id="SPZ13134.1"/>
    </source>
</evidence>
<name>A0A2X2D1D9_PSELU</name>
<dbReference type="Proteomes" id="UP000250443">
    <property type="component" value="Unassembled WGS sequence"/>
</dbReference>
<feature type="signal peptide" evidence="2">
    <location>
        <begin position="1"/>
        <end position="22"/>
    </location>
</feature>
<evidence type="ECO:0000256" key="1">
    <source>
        <dbReference type="SAM" id="MobiDB-lite"/>
    </source>
</evidence>
<dbReference type="GeneID" id="300270035"/>
<dbReference type="AlphaFoldDB" id="A0A2X2D1D9"/>
<dbReference type="RefSeq" id="WP_010796590.1">
    <property type="nucleotide sequence ID" value="NZ_CP044086.1"/>
</dbReference>
<feature type="region of interest" description="Disordered" evidence="1">
    <location>
        <begin position="24"/>
        <end position="55"/>
    </location>
</feature>
<protein>
    <recommendedName>
        <fullName evidence="5">Lipoprotein</fullName>
    </recommendedName>
</protein>
<feature type="compositionally biased region" description="Low complexity" evidence="1">
    <location>
        <begin position="32"/>
        <end position="55"/>
    </location>
</feature>
<evidence type="ECO:0000313" key="4">
    <source>
        <dbReference type="Proteomes" id="UP000250443"/>
    </source>
</evidence>
<evidence type="ECO:0000256" key="2">
    <source>
        <dbReference type="SAM" id="SignalP"/>
    </source>
</evidence>
<dbReference type="EMBL" id="UAUF01000014">
    <property type="protein sequence ID" value="SPZ13134.1"/>
    <property type="molecule type" value="Genomic_DNA"/>
</dbReference>
<organism evidence="3 4">
    <name type="scientific">Pseudomonas luteola</name>
    <dbReference type="NCBI Taxonomy" id="47886"/>
    <lineage>
        <taxon>Bacteria</taxon>
        <taxon>Pseudomonadati</taxon>
        <taxon>Pseudomonadota</taxon>
        <taxon>Gammaproteobacteria</taxon>
        <taxon>Pseudomonadales</taxon>
        <taxon>Pseudomonadaceae</taxon>
        <taxon>Pseudomonas</taxon>
    </lineage>
</organism>
<sequence>MRFARRIALALPACLLATLTLAAEPSQPPSSPEKTTQPMPASSPASPADTGASGSTASGVLLTIILRHDQSKPLTETKQELRRQGFFDNFPPPGTEVVSWYVVMGIGQIVTLRVPPDKLPDVNMAVEKGAWGSFHTEFYPTYDYREAAKSEYKSLK</sequence>
<keyword evidence="2" id="KW-0732">Signal</keyword>
<proteinExistence type="predicted"/>
<feature type="chain" id="PRO_5015878565" description="Lipoprotein" evidence="2">
    <location>
        <begin position="23"/>
        <end position="156"/>
    </location>
</feature>
<accession>A0A2X2D1D9</accession>
<evidence type="ECO:0008006" key="5">
    <source>
        <dbReference type="Google" id="ProtNLM"/>
    </source>
</evidence>
<reference evidence="3 4" key="1">
    <citation type="submission" date="2018-06" db="EMBL/GenBank/DDBJ databases">
        <authorList>
            <consortium name="Pathogen Informatics"/>
            <person name="Doyle S."/>
        </authorList>
    </citation>
    <scope>NUCLEOTIDE SEQUENCE [LARGE SCALE GENOMIC DNA]</scope>
    <source>
        <strain evidence="3 4">NCTC11842</strain>
    </source>
</reference>